<keyword evidence="5" id="KW-1185">Reference proteome</keyword>
<dbReference type="Proteomes" id="UP000242188">
    <property type="component" value="Unassembled WGS sequence"/>
</dbReference>
<dbReference type="Gene3D" id="2.60.120.200">
    <property type="match status" value="1"/>
</dbReference>
<sequence>MWTLLICSLLGSLLLLQRVTVAQDNRCFRLDGSTMNMVVFDNNEDISTRFKYKMKFNTLKANELLYYVEGNYTEHKPHDYESLFIQNGILHFFAFNPAPYGAGQSFGSHVQTDFTVNNGTWVEVEFFRNLNRQIEVNGHEVDQTVTGMVVDGSDFVVTGTRTMMDLNKYLWLGGHPDMERLSSTLTTFDGEIKDFYDLERNREFGNPKESSIFDREAICVEI</sequence>
<name>A0A210PGN0_MIZYE</name>
<proteinExistence type="predicted"/>
<dbReference type="Pfam" id="PF02210">
    <property type="entry name" value="Laminin_G_2"/>
    <property type="match status" value="1"/>
</dbReference>
<keyword evidence="2" id="KW-0732">Signal</keyword>
<feature type="signal peptide" evidence="2">
    <location>
        <begin position="1"/>
        <end position="22"/>
    </location>
</feature>
<dbReference type="CDD" id="cd00110">
    <property type="entry name" value="LamG"/>
    <property type="match status" value="1"/>
</dbReference>
<evidence type="ECO:0000313" key="5">
    <source>
        <dbReference type="Proteomes" id="UP000242188"/>
    </source>
</evidence>
<dbReference type="SUPFAM" id="SSF49899">
    <property type="entry name" value="Concanavalin A-like lectins/glucanases"/>
    <property type="match status" value="1"/>
</dbReference>
<dbReference type="STRING" id="6573.A0A210PGN0"/>
<evidence type="ECO:0000259" key="3">
    <source>
        <dbReference type="PROSITE" id="PS50025"/>
    </source>
</evidence>
<evidence type="ECO:0000256" key="2">
    <source>
        <dbReference type="SAM" id="SignalP"/>
    </source>
</evidence>
<dbReference type="InterPro" id="IPR013320">
    <property type="entry name" value="ConA-like_dom_sf"/>
</dbReference>
<dbReference type="OrthoDB" id="6092475at2759"/>
<dbReference type="EMBL" id="NEDP02076716">
    <property type="protein sequence ID" value="OWF35638.1"/>
    <property type="molecule type" value="Genomic_DNA"/>
</dbReference>
<comment type="caution">
    <text evidence="4">The sequence shown here is derived from an EMBL/GenBank/DDBJ whole genome shotgun (WGS) entry which is preliminary data.</text>
</comment>
<feature type="chain" id="PRO_5012284283" description="Laminin G domain-containing protein" evidence="2">
    <location>
        <begin position="23"/>
        <end position="222"/>
    </location>
</feature>
<dbReference type="SMART" id="SM00282">
    <property type="entry name" value="LamG"/>
    <property type="match status" value="1"/>
</dbReference>
<gene>
    <name evidence="4" type="ORF">KP79_PYT19259</name>
</gene>
<accession>A0A210PGN0</accession>
<protein>
    <recommendedName>
        <fullName evidence="3">Laminin G domain-containing protein</fullName>
    </recommendedName>
</protein>
<evidence type="ECO:0000313" key="4">
    <source>
        <dbReference type="EMBL" id="OWF35638.1"/>
    </source>
</evidence>
<comment type="caution">
    <text evidence="1">Lacks conserved residue(s) required for the propagation of feature annotation.</text>
</comment>
<dbReference type="InterPro" id="IPR001791">
    <property type="entry name" value="Laminin_G"/>
</dbReference>
<evidence type="ECO:0000256" key="1">
    <source>
        <dbReference type="PROSITE-ProRule" id="PRU00122"/>
    </source>
</evidence>
<dbReference type="AlphaFoldDB" id="A0A210PGN0"/>
<organism evidence="4 5">
    <name type="scientific">Mizuhopecten yessoensis</name>
    <name type="common">Japanese scallop</name>
    <name type="synonym">Patinopecten yessoensis</name>
    <dbReference type="NCBI Taxonomy" id="6573"/>
    <lineage>
        <taxon>Eukaryota</taxon>
        <taxon>Metazoa</taxon>
        <taxon>Spiralia</taxon>
        <taxon>Lophotrochozoa</taxon>
        <taxon>Mollusca</taxon>
        <taxon>Bivalvia</taxon>
        <taxon>Autobranchia</taxon>
        <taxon>Pteriomorphia</taxon>
        <taxon>Pectinida</taxon>
        <taxon>Pectinoidea</taxon>
        <taxon>Pectinidae</taxon>
        <taxon>Mizuhopecten</taxon>
    </lineage>
</organism>
<reference evidence="4 5" key="1">
    <citation type="journal article" date="2017" name="Nat. Ecol. Evol.">
        <title>Scallop genome provides insights into evolution of bilaterian karyotype and development.</title>
        <authorList>
            <person name="Wang S."/>
            <person name="Zhang J."/>
            <person name="Jiao W."/>
            <person name="Li J."/>
            <person name="Xun X."/>
            <person name="Sun Y."/>
            <person name="Guo X."/>
            <person name="Huan P."/>
            <person name="Dong B."/>
            <person name="Zhang L."/>
            <person name="Hu X."/>
            <person name="Sun X."/>
            <person name="Wang J."/>
            <person name="Zhao C."/>
            <person name="Wang Y."/>
            <person name="Wang D."/>
            <person name="Huang X."/>
            <person name="Wang R."/>
            <person name="Lv J."/>
            <person name="Li Y."/>
            <person name="Zhang Z."/>
            <person name="Liu B."/>
            <person name="Lu W."/>
            <person name="Hui Y."/>
            <person name="Liang J."/>
            <person name="Zhou Z."/>
            <person name="Hou R."/>
            <person name="Li X."/>
            <person name="Liu Y."/>
            <person name="Li H."/>
            <person name="Ning X."/>
            <person name="Lin Y."/>
            <person name="Zhao L."/>
            <person name="Xing Q."/>
            <person name="Dou J."/>
            <person name="Li Y."/>
            <person name="Mao J."/>
            <person name="Guo H."/>
            <person name="Dou H."/>
            <person name="Li T."/>
            <person name="Mu C."/>
            <person name="Jiang W."/>
            <person name="Fu Q."/>
            <person name="Fu X."/>
            <person name="Miao Y."/>
            <person name="Liu J."/>
            <person name="Yu Q."/>
            <person name="Li R."/>
            <person name="Liao H."/>
            <person name="Li X."/>
            <person name="Kong Y."/>
            <person name="Jiang Z."/>
            <person name="Chourrout D."/>
            <person name="Li R."/>
            <person name="Bao Z."/>
        </authorList>
    </citation>
    <scope>NUCLEOTIDE SEQUENCE [LARGE SCALE GENOMIC DNA]</scope>
    <source>
        <strain evidence="4 5">PY_sf001</strain>
    </source>
</reference>
<feature type="domain" description="Laminin G" evidence="3">
    <location>
        <begin position="27"/>
        <end position="219"/>
    </location>
</feature>
<dbReference type="PROSITE" id="PS50025">
    <property type="entry name" value="LAM_G_DOMAIN"/>
    <property type="match status" value="1"/>
</dbReference>